<reference evidence="5 6" key="1">
    <citation type="journal article" date="2019" name="Int. J. Syst. Evol. Microbiol.">
        <title>The Global Catalogue of Microorganisms (GCM) 10K type strain sequencing project: providing services to taxonomists for standard genome sequencing and annotation.</title>
        <authorList>
            <consortium name="The Broad Institute Genomics Platform"/>
            <consortium name="The Broad Institute Genome Sequencing Center for Infectious Disease"/>
            <person name="Wu L."/>
            <person name="Ma J."/>
        </authorList>
    </citation>
    <scope>NUCLEOTIDE SEQUENCE [LARGE SCALE GENOMIC DNA]</scope>
    <source>
        <strain evidence="5 6">JCM 16013</strain>
    </source>
</reference>
<dbReference type="Proteomes" id="UP001499854">
    <property type="component" value="Unassembled WGS sequence"/>
</dbReference>
<evidence type="ECO:0000256" key="4">
    <source>
        <dbReference type="SAM" id="SignalP"/>
    </source>
</evidence>
<evidence type="ECO:0000256" key="2">
    <source>
        <dbReference type="ARBA" id="ARBA00022448"/>
    </source>
</evidence>
<dbReference type="RefSeq" id="WP_344661658.1">
    <property type="nucleotide sequence ID" value="NZ_BAAAQM010000058.1"/>
</dbReference>
<evidence type="ECO:0000313" key="5">
    <source>
        <dbReference type="EMBL" id="GAA1996576.1"/>
    </source>
</evidence>
<dbReference type="InterPro" id="IPR006059">
    <property type="entry name" value="SBP"/>
</dbReference>
<dbReference type="PROSITE" id="PS01037">
    <property type="entry name" value="SBP_BACTERIAL_1"/>
    <property type="match status" value="1"/>
</dbReference>
<dbReference type="EMBL" id="BAAAQM010000058">
    <property type="protein sequence ID" value="GAA1996576.1"/>
    <property type="molecule type" value="Genomic_DNA"/>
</dbReference>
<organism evidence="5 6">
    <name type="scientific">Catenulispora subtropica</name>
    <dbReference type="NCBI Taxonomy" id="450798"/>
    <lineage>
        <taxon>Bacteria</taxon>
        <taxon>Bacillati</taxon>
        <taxon>Actinomycetota</taxon>
        <taxon>Actinomycetes</taxon>
        <taxon>Catenulisporales</taxon>
        <taxon>Catenulisporaceae</taxon>
        <taxon>Catenulispora</taxon>
    </lineage>
</organism>
<accession>A0ABN2T1C7</accession>
<keyword evidence="3 4" id="KW-0732">Signal</keyword>
<name>A0ABN2T1C7_9ACTN</name>
<keyword evidence="6" id="KW-1185">Reference proteome</keyword>
<evidence type="ECO:0000313" key="6">
    <source>
        <dbReference type="Proteomes" id="UP001499854"/>
    </source>
</evidence>
<dbReference type="PROSITE" id="PS51257">
    <property type="entry name" value="PROKAR_LIPOPROTEIN"/>
    <property type="match status" value="1"/>
</dbReference>
<dbReference type="CDD" id="cd14748">
    <property type="entry name" value="PBP2_UgpB"/>
    <property type="match status" value="1"/>
</dbReference>
<evidence type="ECO:0000256" key="3">
    <source>
        <dbReference type="ARBA" id="ARBA00022729"/>
    </source>
</evidence>
<keyword evidence="2" id="KW-0813">Transport</keyword>
<dbReference type="PANTHER" id="PTHR30061">
    <property type="entry name" value="MALTOSE-BINDING PERIPLASMIC PROTEIN"/>
    <property type="match status" value="1"/>
</dbReference>
<protein>
    <submittedName>
        <fullName evidence="5">ABC transporter substrate-binding protein</fullName>
    </submittedName>
</protein>
<comment type="similarity">
    <text evidence="1">Belongs to the bacterial solute-binding protein 1 family.</text>
</comment>
<comment type="caution">
    <text evidence="5">The sequence shown here is derived from an EMBL/GenBank/DDBJ whole genome shotgun (WGS) entry which is preliminary data.</text>
</comment>
<dbReference type="SUPFAM" id="SSF53850">
    <property type="entry name" value="Periplasmic binding protein-like II"/>
    <property type="match status" value="1"/>
</dbReference>
<sequence>MRSRFTVRAPRTPRASLRTFAAAAGVAALTLTAACSGSDGSDGNVASNAPALSSSPLDPNTKVTLTMWSGQTADAEKSLENLAADYHKAHPNVTIDVTPGAPTTDELLQKISAGFVGNTFPDISYAFGSWASQLGHSGHTLDLTSSVAVPGVDWGEFPGAARQTATVDGKVIGVPAVVDNLGLVYNKKIFDDAHVPYPTDDWSWDDFRAAAKKLTDSGKGIFGTAYPVDGSEDTTWRLWPLLWQKGGDVLSPDGKKATFNSDAGVQALEFLRKMAVDDKSMYLDQTDQKFPQLFLDGKIAMQITGPWTLQDMKTAGTDYGVTRLPGFGNNHETVSGPDIWVALDHHDVARATATRDFLLYLTSKDGDVKWSLANGNLPLRASEQKTPEYEQFAKDFAPGAQKFVDNLNNATKSRPTVPGYVEMSKHVGDAIAKVLQGDGSAKSALDQAARESEDALNQ</sequence>
<dbReference type="Pfam" id="PF13416">
    <property type="entry name" value="SBP_bac_8"/>
    <property type="match status" value="1"/>
</dbReference>
<evidence type="ECO:0000256" key="1">
    <source>
        <dbReference type="ARBA" id="ARBA00008520"/>
    </source>
</evidence>
<gene>
    <name evidence="5" type="ORF">GCM10009838_72060</name>
</gene>
<feature type="chain" id="PRO_5045195565" evidence="4">
    <location>
        <begin position="34"/>
        <end position="458"/>
    </location>
</feature>
<dbReference type="InterPro" id="IPR006061">
    <property type="entry name" value="SBP_1_CS"/>
</dbReference>
<dbReference type="Gene3D" id="3.40.190.10">
    <property type="entry name" value="Periplasmic binding protein-like II"/>
    <property type="match status" value="1"/>
</dbReference>
<feature type="signal peptide" evidence="4">
    <location>
        <begin position="1"/>
        <end position="33"/>
    </location>
</feature>
<proteinExistence type="inferred from homology"/>
<dbReference type="PANTHER" id="PTHR30061:SF50">
    <property type="entry name" value="MALTOSE_MALTODEXTRIN-BINDING PERIPLASMIC PROTEIN"/>
    <property type="match status" value="1"/>
</dbReference>